<evidence type="ECO:0000313" key="2">
    <source>
        <dbReference type="Proteomes" id="UP000002029"/>
    </source>
</evidence>
<dbReference type="Proteomes" id="UP000002029">
    <property type="component" value="Chromosome"/>
</dbReference>
<keyword evidence="2" id="KW-1185">Reference proteome</keyword>
<evidence type="ECO:0000313" key="1">
    <source>
        <dbReference type="EMBL" id="ACZ84999.1"/>
    </source>
</evidence>
<dbReference type="HOGENOM" id="CLU_1189388_0_0_11"/>
<protein>
    <submittedName>
        <fullName evidence="1">Uncharacterized protein</fullName>
    </submittedName>
</protein>
<gene>
    <name evidence="1" type="ordered locus">Sros_2011</name>
</gene>
<reference evidence="1 2" key="1">
    <citation type="journal article" date="2010" name="Stand. Genomic Sci.">
        <title>Complete genome sequence of Streptosporangium roseum type strain (NI 9100).</title>
        <authorList>
            <person name="Nolan M."/>
            <person name="Sikorski J."/>
            <person name="Jando M."/>
            <person name="Lucas S."/>
            <person name="Lapidus A."/>
            <person name="Glavina Del Rio T."/>
            <person name="Chen F."/>
            <person name="Tice H."/>
            <person name="Pitluck S."/>
            <person name="Cheng J.F."/>
            <person name="Chertkov O."/>
            <person name="Sims D."/>
            <person name="Meincke L."/>
            <person name="Brettin T."/>
            <person name="Han C."/>
            <person name="Detter J.C."/>
            <person name="Bruce D."/>
            <person name="Goodwin L."/>
            <person name="Land M."/>
            <person name="Hauser L."/>
            <person name="Chang Y.J."/>
            <person name="Jeffries C.D."/>
            <person name="Ivanova N."/>
            <person name="Mavromatis K."/>
            <person name="Mikhailova N."/>
            <person name="Chen A."/>
            <person name="Palaniappan K."/>
            <person name="Chain P."/>
            <person name="Rohde M."/>
            <person name="Goker M."/>
            <person name="Bristow J."/>
            <person name="Eisen J.A."/>
            <person name="Markowitz V."/>
            <person name="Hugenholtz P."/>
            <person name="Kyrpides N.C."/>
            <person name="Klenk H.P."/>
        </authorList>
    </citation>
    <scope>NUCLEOTIDE SEQUENCE [LARGE SCALE GENOMIC DNA]</scope>
    <source>
        <strain evidence="2">ATCC 12428 / DSM 43021 / JCM 3005 / NI 9100</strain>
    </source>
</reference>
<name>D2AW46_STRRD</name>
<dbReference type="eggNOG" id="ENOG5033V78">
    <property type="taxonomic scope" value="Bacteria"/>
</dbReference>
<sequence>MVRWCWGLRLGALAPLYLEALYGAEAVSLACSDGTPLLPDVVRAYPFSWGSGFVWPPETEESEKNLTYAQAVLEACLPRAMLASPEPPEEPIVWDCEDDEYPGWTGIRAVLRERMPYARHVTAERMADAKAECGRQGIDTADFEEIWTRRIVAWIAEQTLHWCGLMVDDEKALTPWLVELAELYVQRGMAAEKAVWALRCTGAVPGSRAALTRLATYKGLPDEIREQIAYELR</sequence>
<dbReference type="KEGG" id="sro:Sros_2011"/>
<dbReference type="STRING" id="479432.Sros_2011"/>
<dbReference type="AlphaFoldDB" id="D2AW46"/>
<organism evidence="1 2">
    <name type="scientific">Streptosporangium roseum (strain ATCC 12428 / DSM 43021 / JCM 3005 / KCTC 9067 / NCIMB 10171 / NRRL 2505 / NI 9100)</name>
    <dbReference type="NCBI Taxonomy" id="479432"/>
    <lineage>
        <taxon>Bacteria</taxon>
        <taxon>Bacillati</taxon>
        <taxon>Actinomycetota</taxon>
        <taxon>Actinomycetes</taxon>
        <taxon>Streptosporangiales</taxon>
        <taxon>Streptosporangiaceae</taxon>
        <taxon>Streptosporangium</taxon>
    </lineage>
</organism>
<accession>D2AW46</accession>
<proteinExistence type="predicted"/>
<dbReference type="EMBL" id="CP001814">
    <property type="protein sequence ID" value="ACZ84999.1"/>
    <property type="molecule type" value="Genomic_DNA"/>
</dbReference>